<dbReference type="Gene3D" id="1.10.443.10">
    <property type="entry name" value="Intergrase catalytic core"/>
    <property type="match status" value="1"/>
</dbReference>
<dbReference type="HAMAP" id="MF_01808">
    <property type="entry name" value="Recomb_XerC_XerD"/>
    <property type="match status" value="1"/>
</dbReference>
<name>A0A437QAW4_9GAMM</name>
<dbReference type="GO" id="GO:0005737">
    <property type="term" value="C:cytoplasm"/>
    <property type="evidence" value="ECO:0007669"/>
    <property type="project" value="UniProtKB-SubCell"/>
</dbReference>
<keyword evidence="4 11" id="KW-0963">Cytoplasm</keyword>
<protein>
    <recommendedName>
        <fullName evidence="3 11">Tyrosine recombinase XerC</fullName>
    </recommendedName>
</protein>
<dbReference type="GO" id="GO:0009037">
    <property type="term" value="F:tyrosine-based site-specific recombinase activity"/>
    <property type="evidence" value="ECO:0007669"/>
    <property type="project" value="UniProtKB-UniRule"/>
</dbReference>
<accession>A0A437QAW4</accession>
<dbReference type="PROSITE" id="PS51900">
    <property type="entry name" value="CB"/>
    <property type="match status" value="1"/>
</dbReference>
<comment type="function">
    <text evidence="11">Site-specific tyrosine recombinase, which acts by catalyzing the cutting and rejoining of the recombining DNA molecules. The XerC-XerD complex is essential to convert dimers of the bacterial chromosome into monomers to permit their segregation at cell division. It also contributes to the segregational stability of plasmids.</text>
</comment>
<evidence type="ECO:0000259" key="12">
    <source>
        <dbReference type="PROSITE" id="PS51898"/>
    </source>
</evidence>
<feature type="active site" evidence="11">
    <location>
        <position position="178"/>
    </location>
</feature>
<keyword evidence="10 11" id="KW-0131">Cell cycle</keyword>
<keyword evidence="6 11" id="KW-0159">Chromosome partition</keyword>
<dbReference type="InterPro" id="IPR010998">
    <property type="entry name" value="Integrase_recombinase_N"/>
</dbReference>
<dbReference type="GO" id="GO:0006313">
    <property type="term" value="P:DNA transposition"/>
    <property type="evidence" value="ECO:0007669"/>
    <property type="project" value="UniProtKB-UniRule"/>
</dbReference>
<dbReference type="NCBIfam" id="NF001399">
    <property type="entry name" value="PRK00283.1"/>
    <property type="match status" value="1"/>
</dbReference>
<dbReference type="InterPro" id="IPR004107">
    <property type="entry name" value="Integrase_SAM-like_N"/>
</dbReference>
<dbReference type="PANTHER" id="PTHR30349:SF81">
    <property type="entry name" value="TYROSINE RECOMBINASE XERC"/>
    <property type="match status" value="1"/>
</dbReference>
<dbReference type="SUPFAM" id="SSF56349">
    <property type="entry name" value="DNA breaking-rejoining enzymes"/>
    <property type="match status" value="1"/>
</dbReference>
<evidence type="ECO:0000313" key="14">
    <source>
        <dbReference type="EMBL" id="RVU31539.1"/>
    </source>
</evidence>
<dbReference type="Pfam" id="PF02899">
    <property type="entry name" value="Phage_int_SAM_1"/>
    <property type="match status" value="1"/>
</dbReference>
<evidence type="ECO:0000256" key="11">
    <source>
        <dbReference type="HAMAP-Rule" id="MF_01808"/>
    </source>
</evidence>
<dbReference type="Proteomes" id="UP000282818">
    <property type="component" value="Unassembled WGS sequence"/>
</dbReference>
<evidence type="ECO:0000256" key="7">
    <source>
        <dbReference type="ARBA" id="ARBA00022908"/>
    </source>
</evidence>
<dbReference type="GO" id="GO:0007059">
    <property type="term" value="P:chromosome segregation"/>
    <property type="evidence" value="ECO:0007669"/>
    <property type="project" value="UniProtKB-UniRule"/>
</dbReference>
<evidence type="ECO:0000256" key="6">
    <source>
        <dbReference type="ARBA" id="ARBA00022829"/>
    </source>
</evidence>
<evidence type="ECO:0000256" key="4">
    <source>
        <dbReference type="ARBA" id="ARBA00022490"/>
    </source>
</evidence>
<sequence length="306" mass="34801">MLNQRFFDLLNESVQAFLQFLATERGLAANTCASYGRDLDKFCAFIADWRLAAWQEVEDKHIRGFVAELHRDELAAKSIQRHLSAIRTFYQFLIAEKCVTHNPAAGVKAPKAQRHLPQTLDVDQLNGLLSFAVTDALSARDKAMLELVYSSGLRVSELVSLNLYDIDFPGASLVVTGKGNKTRMLPIGRVALEALRVWVKYRAQSAPLDEEALFLSKQGRRLSTRSVQQRFDYWAKRMHTEGKVYPHRLRHSFASHMLESSGDLRAVQELLGHEDISTTQVYTHLDFQHLMSVYESAHPRAKKQDD</sequence>
<organism evidence="14 15">
    <name type="scientific">Neptunomonas marina</name>
    <dbReference type="NCBI Taxonomy" id="1815562"/>
    <lineage>
        <taxon>Bacteria</taxon>
        <taxon>Pseudomonadati</taxon>
        <taxon>Pseudomonadota</taxon>
        <taxon>Gammaproteobacteria</taxon>
        <taxon>Oceanospirillales</taxon>
        <taxon>Oceanospirillaceae</taxon>
        <taxon>Neptunomonas</taxon>
    </lineage>
</organism>
<evidence type="ECO:0000256" key="1">
    <source>
        <dbReference type="ARBA" id="ARBA00004496"/>
    </source>
</evidence>
<dbReference type="Pfam" id="PF00589">
    <property type="entry name" value="Phage_integrase"/>
    <property type="match status" value="1"/>
</dbReference>
<dbReference type="InterPro" id="IPR011010">
    <property type="entry name" value="DNA_brk_join_enz"/>
</dbReference>
<comment type="subcellular location">
    <subcellularLocation>
        <location evidence="1 11">Cytoplasm</location>
    </subcellularLocation>
</comment>
<dbReference type="InterPro" id="IPR011931">
    <property type="entry name" value="Recomb_XerC"/>
</dbReference>
<comment type="similarity">
    <text evidence="2 11">Belongs to the 'phage' integrase family. XerC subfamily.</text>
</comment>
<evidence type="ECO:0000256" key="5">
    <source>
        <dbReference type="ARBA" id="ARBA00022618"/>
    </source>
</evidence>
<dbReference type="PROSITE" id="PS51898">
    <property type="entry name" value="TYR_RECOMBINASE"/>
    <property type="match status" value="1"/>
</dbReference>
<dbReference type="EMBL" id="SACQ01000002">
    <property type="protein sequence ID" value="RVU31539.1"/>
    <property type="molecule type" value="Genomic_DNA"/>
</dbReference>
<evidence type="ECO:0000256" key="2">
    <source>
        <dbReference type="ARBA" id="ARBA00006657"/>
    </source>
</evidence>
<keyword evidence="8 11" id="KW-0238">DNA-binding</keyword>
<dbReference type="RefSeq" id="WP_127693398.1">
    <property type="nucleotide sequence ID" value="NZ_SACQ01000002.1"/>
</dbReference>
<reference evidence="14 15" key="1">
    <citation type="submission" date="2019-01" db="EMBL/GenBank/DDBJ databases">
        <authorList>
            <person name="Chen W.-M."/>
        </authorList>
    </citation>
    <scope>NUCLEOTIDE SEQUENCE [LARGE SCALE GENOMIC DNA]</scope>
    <source>
        <strain evidence="14 15">HPM-16</strain>
    </source>
</reference>
<dbReference type="InterPro" id="IPR013762">
    <property type="entry name" value="Integrase-like_cat_sf"/>
</dbReference>
<keyword evidence="5 11" id="KW-0132">Cell division</keyword>
<dbReference type="InterPro" id="IPR002104">
    <property type="entry name" value="Integrase_catalytic"/>
</dbReference>
<dbReference type="GO" id="GO:0003677">
    <property type="term" value="F:DNA binding"/>
    <property type="evidence" value="ECO:0007669"/>
    <property type="project" value="UniProtKB-UniRule"/>
</dbReference>
<keyword evidence="9 11" id="KW-0233">DNA recombination</keyword>
<comment type="caution">
    <text evidence="14">The sequence shown here is derived from an EMBL/GenBank/DDBJ whole genome shotgun (WGS) entry which is preliminary data.</text>
</comment>
<feature type="domain" description="Tyr recombinase" evidence="12">
    <location>
        <begin position="115"/>
        <end position="295"/>
    </location>
</feature>
<feature type="domain" description="Core-binding (CB)" evidence="13">
    <location>
        <begin position="8"/>
        <end position="94"/>
    </location>
</feature>
<dbReference type="InterPro" id="IPR050090">
    <property type="entry name" value="Tyrosine_recombinase_XerCD"/>
</dbReference>
<feature type="active site" evidence="11">
    <location>
        <position position="247"/>
    </location>
</feature>
<feature type="active site" description="O-(3'-phospho-DNA)-tyrosine intermediate" evidence="11">
    <location>
        <position position="282"/>
    </location>
</feature>
<evidence type="ECO:0000256" key="8">
    <source>
        <dbReference type="ARBA" id="ARBA00023125"/>
    </source>
</evidence>
<evidence type="ECO:0000256" key="3">
    <source>
        <dbReference type="ARBA" id="ARBA00015804"/>
    </source>
</evidence>
<feature type="active site" evidence="11">
    <location>
        <position position="273"/>
    </location>
</feature>
<keyword evidence="15" id="KW-1185">Reference proteome</keyword>
<evidence type="ECO:0000259" key="13">
    <source>
        <dbReference type="PROSITE" id="PS51900"/>
    </source>
</evidence>
<dbReference type="PANTHER" id="PTHR30349">
    <property type="entry name" value="PHAGE INTEGRASE-RELATED"/>
    <property type="match status" value="1"/>
</dbReference>
<dbReference type="InterPro" id="IPR044068">
    <property type="entry name" value="CB"/>
</dbReference>
<dbReference type="InterPro" id="IPR023009">
    <property type="entry name" value="Tyrosine_recombinase_XerC/XerD"/>
</dbReference>
<dbReference type="AlphaFoldDB" id="A0A437QAW4"/>
<evidence type="ECO:0000313" key="15">
    <source>
        <dbReference type="Proteomes" id="UP000282818"/>
    </source>
</evidence>
<feature type="active site" evidence="11">
    <location>
        <position position="250"/>
    </location>
</feature>
<evidence type="ECO:0000256" key="9">
    <source>
        <dbReference type="ARBA" id="ARBA00023172"/>
    </source>
</evidence>
<comment type="subunit">
    <text evidence="11">Forms a cyclic heterotetrameric complex composed of two molecules of XerC and two molecules of XerD.</text>
</comment>
<keyword evidence="7 11" id="KW-0229">DNA integration</keyword>
<gene>
    <name evidence="11 14" type="primary">xerC</name>
    <name evidence="14" type="ORF">EOE65_06045</name>
</gene>
<evidence type="ECO:0000256" key="10">
    <source>
        <dbReference type="ARBA" id="ARBA00023306"/>
    </source>
</evidence>
<feature type="active site" evidence="11">
    <location>
        <position position="154"/>
    </location>
</feature>
<proteinExistence type="inferred from homology"/>
<dbReference type="Gene3D" id="1.10.150.130">
    <property type="match status" value="1"/>
</dbReference>
<dbReference type="CDD" id="cd00798">
    <property type="entry name" value="INT_XerDC_C"/>
    <property type="match status" value="1"/>
</dbReference>
<dbReference type="GO" id="GO:0051301">
    <property type="term" value="P:cell division"/>
    <property type="evidence" value="ECO:0007669"/>
    <property type="project" value="UniProtKB-UniRule"/>
</dbReference>
<dbReference type="NCBIfam" id="TIGR02224">
    <property type="entry name" value="recomb_XerC"/>
    <property type="match status" value="1"/>
</dbReference>